<feature type="signal peptide" evidence="1">
    <location>
        <begin position="1"/>
        <end position="24"/>
    </location>
</feature>
<dbReference type="EMBL" id="CAXLJM020000164">
    <property type="protein sequence ID" value="CAL8145330.1"/>
    <property type="molecule type" value="Genomic_DNA"/>
</dbReference>
<sequence>MFFSKAHLFIGVFLLCQNVPWTYCQLASNMLHFGNFMEYNVAVDTVCANVTGGDLAIKTTTESFSTCLFTLSKDAKDLFEGNSIICNKTAHYFQCWDNMKADILSKCGKDKRGMLPILYGITLSSFCGNDSGAKQIEEMKKAVKEIQPDDESKCPESTGIHWQENCKDIIPNFTSSDVCKRHQAIDKCVEKITCDNISLSKVVRQQYKDIRPLLQCKS</sequence>
<organism evidence="2 3">
    <name type="scientific">Orchesella dallaii</name>
    <dbReference type="NCBI Taxonomy" id="48710"/>
    <lineage>
        <taxon>Eukaryota</taxon>
        <taxon>Metazoa</taxon>
        <taxon>Ecdysozoa</taxon>
        <taxon>Arthropoda</taxon>
        <taxon>Hexapoda</taxon>
        <taxon>Collembola</taxon>
        <taxon>Entomobryomorpha</taxon>
        <taxon>Entomobryoidea</taxon>
        <taxon>Orchesellidae</taxon>
        <taxon>Orchesellinae</taxon>
        <taxon>Orchesella</taxon>
    </lineage>
</organism>
<proteinExistence type="predicted"/>
<evidence type="ECO:0000313" key="3">
    <source>
        <dbReference type="Proteomes" id="UP001642540"/>
    </source>
</evidence>
<dbReference type="Proteomes" id="UP001642540">
    <property type="component" value="Unassembled WGS sequence"/>
</dbReference>
<evidence type="ECO:0000256" key="1">
    <source>
        <dbReference type="SAM" id="SignalP"/>
    </source>
</evidence>
<reference evidence="2 3" key="1">
    <citation type="submission" date="2024-08" db="EMBL/GenBank/DDBJ databases">
        <authorList>
            <person name="Cucini C."/>
            <person name="Frati F."/>
        </authorList>
    </citation>
    <scope>NUCLEOTIDE SEQUENCE [LARGE SCALE GENOMIC DNA]</scope>
</reference>
<keyword evidence="1" id="KW-0732">Signal</keyword>
<name>A0ABP1S820_9HEXA</name>
<evidence type="ECO:0000313" key="2">
    <source>
        <dbReference type="EMBL" id="CAL8145330.1"/>
    </source>
</evidence>
<feature type="chain" id="PRO_5045674787" evidence="1">
    <location>
        <begin position="25"/>
        <end position="218"/>
    </location>
</feature>
<protein>
    <submittedName>
        <fullName evidence="2">Uncharacterized protein</fullName>
    </submittedName>
</protein>
<gene>
    <name evidence="2" type="ORF">ODALV1_LOCUS30455</name>
</gene>
<accession>A0ABP1S820</accession>
<keyword evidence="3" id="KW-1185">Reference proteome</keyword>
<comment type="caution">
    <text evidence="2">The sequence shown here is derived from an EMBL/GenBank/DDBJ whole genome shotgun (WGS) entry which is preliminary data.</text>
</comment>